<dbReference type="SUPFAM" id="SSF52540">
    <property type="entry name" value="P-loop containing nucleoside triphosphate hydrolases"/>
    <property type="match status" value="2"/>
</dbReference>
<dbReference type="PROSITE" id="PS51192">
    <property type="entry name" value="HELICASE_ATP_BIND_1"/>
    <property type="match status" value="1"/>
</dbReference>
<accession>A0A2W2DAG0</accession>
<dbReference type="InterPro" id="IPR022138">
    <property type="entry name" value="DUF3670"/>
</dbReference>
<keyword evidence="1" id="KW-0378">Hydrolase</keyword>
<dbReference type="PANTHER" id="PTHR45629">
    <property type="entry name" value="SNF2/RAD54 FAMILY MEMBER"/>
    <property type="match status" value="1"/>
</dbReference>
<feature type="region of interest" description="Disordered" evidence="2">
    <location>
        <begin position="286"/>
        <end position="314"/>
    </location>
</feature>
<keyword evidence="5" id="KW-0067">ATP-binding</keyword>
<feature type="compositionally biased region" description="Low complexity" evidence="2">
    <location>
        <begin position="208"/>
        <end position="231"/>
    </location>
</feature>
<dbReference type="InterPro" id="IPR027417">
    <property type="entry name" value="P-loop_NTPase"/>
</dbReference>
<keyword evidence="5" id="KW-0547">Nucleotide-binding</keyword>
<feature type="domain" description="Helicase ATP-binding" evidence="3">
    <location>
        <begin position="682"/>
        <end position="842"/>
    </location>
</feature>
<dbReference type="CDD" id="cd18012">
    <property type="entry name" value="DEXQc_arch_SWI2_SNF2"/>
    <property type="match status" value="1"/>
</dbReference>
<dbReference type="InterPro" id="IPR049730">
    <property type="entry name" value="SNF2/RAD54-like_C"/>
</dbReference>
<organism evidence="5 6">
    <name type="scientific">Micromonospora craterilacus</name>
    <dbReference type="NCBI Taxonomy" id="1655439"/>
    <lineage>
        <taxon>Bacteria</taxon>
        <taxon>Bacillati</taxon>
        <taxon>Actinomycetota</taxon>
        <taxon>Actinomycetes</taxon>
        <taxon>Micromonosporales</taxon>
        <taxon>Micromonosporaceae</taxon>
        <taxon>Micromonospora</taxon>
    </lineage>
</organism>
<gene>
    <name evidence="5" type="ORF">C1I95_29540</name>
</gene>
<dbReference type="OrthoDB" id="9760715at2"/>
<evidence type="ECO:0000256" key="2">
    <source>
        <dbReference type="SAM" id="MobiDB-lite"/>
    </source>
</evidence>
<dbReference type="Gene3D" id="3.40.50.10810">
    <property type="entry name" value="Tandem AAA-ATPase domain"/>
    <property type="match status" value="1"/>
</dbReference>
<sequence length="1141" mass="121086">MLVVHGMWLPGRGVAIWAEDSTRPPHAPRRPGRAPRERPHPFAAEHATLVAVLAEAAEPADLGTALVSLPTRAGSPLDSPELVRTTVVEPARGPVILAGWRVPVLAYAPDAALPLLRTLDGLAAAPGATLRHLAELASFAVDLATRGRVLPGLADPSLPSGPAHTSAPAQASGLAQASATAQGSGRAQASAQAHGSGRAQMSGRAQVSGWAQASGSAHAAASARAPVQAGGRSAPDLSGRPTGDGTGVARAVWRPLLTGTDAGWARALALALPPVARAVIEADLPGMPAGDAHPSRRPVRSGRPHREPVTGGPAGTVVEAPGALVADALDALTDAAVRAALPETMLARGVRRNGAVTPWLGALTGPRREFTAEPAALHTLRSELDAWQRDAAGGAVRASFRLVEPPDEEITGLETVVPADSGAVDADRWRLEFGLRAADEPGLHVDAGEVWRGVRLPVAGDNPQETMLAELGRASRLWPELDTALRTAMPEALELDADGAHRFLREGAPMLHAAGFTVLLPSWWRRPSSRLGARLRATSRTAPGTVTGPGDGVGLDALVDYRWELALGDQPLTEDELARLAELKTPLVRLRGRWVELDPKRLAAGLRLLRSTGELTVADLLRLGLADAEQPDALPVLEVTADGALGDLLAGAVERRLAPIEEPPSFHGTLRPYQRRGLAWLTFLQSIGLGGVLADDMGLGKTVQLLALLAADPPDAGPTLLICPMSLVGNWQREAARFAPGLRVHVHHGAQRARGEGFVTAVHAADLVLSTYSVAARDAVDLAGIDWHRVVVDEAQAIKNAATRQAEAVRALPARHRIAVTGTPVENRLADLWSIMQFANPGLLGPAATFRKRFAEPIERHGDAETAERLRRITGPFVLRRLKTDSSIISDLPEKLEMEVFCNLTTEQAALYRVVVDDMLARIESSDGIERRGLVLATMTRLKQVCNHPAQLLRDGSSLDGRSGKLARLEEILDEVLAAGEKALLFTQYAEFGGMLRGHLSARFGREVLFLHGGVNKADRDEMVTRFQSDGGPALFVLSLKAGGTGLTLTAANHVVHVDRWWNPAVEDQATDRAFRIGQRRRVQVRKFVCAGTVEEKVAALIADKRGLAASVVGTGEQWVTELSTAQLRELFTLEAGAVAE</sequence>
<feature type="domain" description="Helicase C-terminal" evidence="4">
    <location>
        <begin position="968"/>
        <end position="1124"/>
    </location>
</feature>
<dbReference type="GO" id="GO:0016787">
    <property type="term" value="F:hydrolase activity"/>
    <property type="evidence" value="ECO:0007669"/>
    <property type="project" value="UniProtKB-KW"/>
</dbReference>
<dbReference type="GO" id="GO:0004386">
    <property type="term" value="F:helicase activity"/>
    <property type="evidence" value="ECO:0007669"/>
    <property type="project" value="UniProtKB-KW"/>
</dbReference>
<feature type="region of interest" description="Disordered" evidence="2">
    <location>
        <begin position="154"/>
        <end position="247"/>
    </location>
</feature>
<reference evidence="5 6" key="1">
    <citation type="submission" date="2018-01" db="EMBL/GenBank/DDBJ databases">
        <title>Draft genome sequence of Jishengella sp. NA12.</title>
        <authorList>
            <person name="Sahin N."/>
            <person name="Ay H."/>
            <person name="Saygin H."/>
        </authorList>
    </citation>
    <scope>NUCLEOTIDE SEQUENCE [LARGE SCALE GENOMIC DNA]</scope>
    <source>
        <strain evidence="5 6">NA12</strain>
    </source>
</reference>
<comment type="caution">
    <text evidence="5">The sequence shown here is derived from an EMBL/GenBank/DDBJ whole genome shotgun (WGS) entry which is preliminary data.</text>
</comment>
<dbReference type="Pfam" id="PF00176">
    <property type="entry name" value="SNF2-rel_dom"/>
    <property type="match status" value="1"/>
</dbReference>
<dbReference type="AlphaFoldDB" id="A0A2W2DAG0"/>
<evidence type="ECO:0000259" key="4">
    <source>
        <dbReference type="PROSITE" id="PS51194"/>
    </source>
</evidence>
<dbReference type="Pfam" id="PF12419">
    <property type="entry name" value="DUF3670"/>
    <property type="match status" value="1"/>
</dbReference>
<dbReference type="PANTHER" id="PTHR45629:SF7">
    <property type="entry name" value="DNA EXCISION REPAIR PROTEIN ERCC-6-RELATED"/>
    <property type="match status" value="1"/>
</dbReference>
<dbReference type="Pfam" id="PF00271">
    <property type="entry name" value="Helicase_C"/>
    <property type="match status" value="1"/>
</dbReference>
<keyword evidence="6" id="KW-1185">Reference proteome</keyword>
<dbReference type="InterPro" id="IPR050496">
    <property type="entry name" value="SNF2_RAD54_helicase_repair"/>
</dbReference>
<dbReference type="InterPro" id="IPR014001">
    <property type="entry name" value="Helicase_ATP-bd"/>
</dbReference>
<protein>
    <submittedName>
        <fullName evidence="5">ATP-dependent helicase</fullName>
    </submittedName>
</protein>
<evidence type="ECO:0000256" key="1">
    <source>
        <dbReference type="ARBA" id="ARBA00022801"/>
    </source>
</evidence>
<dbReference type="GO" id="GO:0005524">
    <property type="term" value="F:ATP binding"/>
    <property type="evidence" value="ECO:0007669"/>
    <property type="project" value="InterPro"/>
</dbReference>
<proteinExistence type="predicted"/>
<dbReference type="FunFam" id="3.40.50.300:FF:000533">
    <property type="entry name" value="Helicase, Snf2 family"/>
    <property type="match status" value="1"/>
</dbReference>
<dbReference type="GO" id="GO:0015616">
    <property type="term" value="F:DNA translocase activity"/>
    <property type="evidence" value="ECO:0007669"/>
    <property type="project" value="TreeGrafter"/>
</dbReference>
<dbReference type="Proteomes" id="UP000248924">
    <property type="component" value="Unassembled WGS sequence"/>
</dbReference>
<feature type="compositionally biased region" description="Low complexity" evidence="2">
    <location>
        <begin position="166"/>
        <end position="200"/>
    </location>
</feature>
<dbReference type="InterPro" id="IPR001650">
    <property type="entry name" value="Helicase_C-like"/>
</dbReference>
<feature type="region of interest" description="Disordered" evidence="2">
    <location>
        <begin position="19"/>
        <end position="39"/>
    </location>
</feature>
<dbReference type="Gene3D" id="3.40.50.300">
    <property type="entry name" value="P-loop containing nucleotide triphosphate hydrolases"/>
    <property type="match status" value="1"/>
</dbReference>
<dbReference type="SMART" id="SM00487">
    <property type="entry name" value="DEXDc"/>
    <property type="match status" value="1"/>
</dbReference>
<evidence type="ECO:0000313" key="6">
    <source>
        <dbReference type="Proteomes" id="UP000248924"/>
    </source>
</evidence>
<evidence type="ECO:0000313" key="5">
    <source>
        <dbReference type="EMBL" id="PZG08936.1"/>
    </source>
</evidence>
<name>A0A2W2DAG0_9ACTN</name>
<dbReference type="CDD" id="cd18793">
    <property type="entry name" value="SF2_C_SNF"/>
    <property type="match status" value="1"/>
</dbReference>
<dbReference type="InterPro" id="IPR000330">
    <property type="entry name" value="SNF2_N"/>
</dbReference>
<evidence type="ECO:0000259" key="3">
    <source>
        <dbReference type="PROSITE" id="PS51192"/>
    </source>
</evidence>
<dbReference type="InterPro" id="IPR038718">
    <property type="entry name" value="SNF2-like_sf"/>
</dbReference>
<dbReference type="SMART" id="SM00490">
    <property type="entry name" value="HELICc"/>
    <property type="match status" value="1"/>
</dbReference>
<keyword evidence="5" id="KW-0347">Helicase</keyword>
<dbReference type="PROSITE" id="PS51194">
    <property type="entry name" value="HELICASE_CTER"/>
    <property type="match status" value="1"/>
</dbReference>
<dbReference type="FunFam" id="3.40.50.10810:FF:000031">
    <property type="entry name" value="Helicase, SNF2/RAD54 family"/>
    <property type="match status" value="1"/>
</dbReference>
<dbReference type="EMBL" id="POTY01000281">
    <property type="protein sequence ID" value="PZG08936.1"/>
    <property type="molecule type" value="Genomic_DNA"/>
</dbReference>